<dbReference type="AlphaFoldDB" id="A0A6J7D5A8"/>
<protein>
    <submittedName>
        <fullName evidence="5">Unannotated protein</fullName>
    </submittedName>
</protein>
<dbReference type="Pfam" id="PF13399">
    <property type="entry name" value="LytR_C"/>
    <property type="match status" value="1"/>
</dbReference>
<reference evidence="5" key="1">
    <citation type="submission" date="2020-05" db="EMBL/GenBank/DDBJ databases">
        <authorList>
            <person name="Chiriac C."/>
            <person name="Salcher M."/>
            <person name="Ghai R."/>
            <person name="Kavagutti S V."/>
        </authorList>
    </citation>
    <scope>NUCLEOTIDE SEQUENCE</scope>
</reference>
<feature type="transmembrane region" description="Helical" evidence="2">
    <location>
        <begin position="101"/>
        <end position="124"/>
    </location>
</feature>
<sequence>MLTLGHSLELLLCTSTDGTGNVCLQPGAPTLLLREIDLYDYPCEPAGPELRPNPHEWDTQVSGYDDFFRPDSGGNTGESLPPQLSPRAPAPKKTGPNYRRIIGWISGITALIILGVSGIGYTALNNYTGKITKQDVFAGVGDRTAAPEPGAPLNILLVGSDSRLGLTRGQRNKLSTGKDQGARSDTMILMHISADNSRVTLVSFPRDSYVSIPAYTDKNGKKHSASKNKINASFSYGGPTLTIRTIEANTGLKIDHYVEVNIAGFVKVVDSIGGAQVCVAKAVNDKDSGLKLSKGKHLLNGAQALAYVRARHIYADQDLGRIRAQQAFIGSVARKALSAQTLTNPLKLNAFLDAALASVTTDTQLDQSAILNLANRLRNVQADQIQFLTVPISNDNYRVPGVGSSVLWSGPKSTELFTKLRNDEPVVPKPPAVKATIPPGLIKVQVLNGAGVAGLGAKAANDLARIGFGMAGPAKNADVTGQTGTVIKYDPSNAAQLKTLQAALPDATTLAVTGLGTTFQVVVGSTWSGATRVVISTATPKSAVKSISAADTTCT</sequence>
<proteinExistence type="predicted"/>
<dbReference type="InterPro" id="IPR050922">
    <property type="entry name" value="LytR/CpsA/Psr_CW_biosynth"/>
</dbReference>
<dbReference type="InterPro" id="IPR027381">
    <property type="entry name" value="LytR/CpsA/Psr_C"/>
</dbReference>
<evidence type="ECO:0000259" key="3">
    <source>
        <dbReference type="Pfam" id="PF03816"/>
    </source>
</evidence>
<keyword evidence="2" id="KW-0472">Membrane</keyword>
<dbReference type="Gene3D" id="3.40.630.190">
    <property type="entry name" value="LCP protein"/>
    <property type="match status" value="1"/>
</dbReference>
<dbReference type="PANTHER" id="PTHR33392">
    <property type="entry name" value="POLYISOPRENYL-TEICHOIC ACID--PEPTIDOGLYCAN TEICHOIC ACID TRANSFERASE TAGU"/>
    <property type="match status" value="1"/>
</dbReference>
<dbReference type="InterPro" id="IPR004474">
    <property type="entry name" value="LytR_CpsA_psr"/>
</dbReference>
<dbReference type="EMBL" id="CAFBLM010000015">
    <property type="protein sequence ID" value="CAB4865626.1"/>
    <property type="molecule type" value="Genomic_DNA"/>
</dbReference>
<evidence type="ECO:0000313" key="5">
    <source>
        <dbReference type="EMBL" id="CAB4865626.1"/>
    </source>
</evidence>
<dbReference type="NCBIfam" id="TIGR00350">
    <property type="entry name" value="lytR_cpsA_psr"/>
    <property type="match status" value="1"/>
</dbReference>
<keyword evidence="2" id="KW-1133">Transmembrane helix</keyword>
<dbReference type="Gene3D" id="3.30.70.2390">
    <property type="match status" value="1"/>
</dbReference>
<evidence type="ECO:0000256" key="2">
    <source>
        <dbReference type="SAM" id="Phobius"/>
    </source>
</evidence>
<dbReference type="PANTHER" id="PTHR33392:SF6">
    <property type="entry name" value="POLYISOPRENYL-TEICHOIC ACID--PEPTIDOGLYCAN TEICHOIC ACID TRANSFERASE TAGU"/>
    <property type="match status" value="1"/>
</dbReference>
<name>A0A6J7D5A8_9ZZZZ</name>
<evidence type="ECO:0000256" key="1">
    <source>
        <dbReference type="SAM" id="MobiDB-lite"/>
    </source>
</evidence>
<dbReference type="Pfam" id="PF03816">
    <property type="entry name" value="LytR_cpsA_psr"/>
    <property type="match status" value="1"/>
</dbReference>
<accession>A0A6J7D5A8</accession>
<feature type="region of interest" description="Disordered" evidence="1">
    <location>
        <begin position="68"/>
        <end position="94"/>
    </location>
</feature>
<keyword evidence="2" id="KW-0812">Transmembrane</keyword>
<gene>
    <name evidence="5" type="ORF">UFOPK3401_00508</name>
</gene>
<organism evidence="5">
    <name type="scientific">freshwater metagenome</name>
    <dbReference type="NCBI Taxonomy" id="449393"/>
    <lineage>
        <taxon>unclassified sequences</taxon>
        <taxon>metagenomes</taxon>
        <taxon>ecological metagenomes</taxon>
    </lineage>
</organism>
<evidence type="ECO:0000259" key="4">
    <source>
        <dbReference type="Pfam" id="PF13399"/>
    </source>
</evidence>
<feature type="domain" description="LytR/CpsA/Psr regulator C-terminal" evidence="4">
    <location>
        <begin position="442"/>
        <end position="527"/>
    </location>
</feature>
<feature type="domain" description="Cell envelope-related transcriptional attenuator" evidence="3">
    <location>
        <begin position="183"/>
        <end position="337"/>
    </location>
</feature>